<proteinExistence type="predicted"/>
<accession>A0A8H6AEL8</accession>
<name>A0A8H6AEL8_9HELO</name>
<dbReference type="AlphaFoldDB" id="A0A8H6AEL8"/>
<dbReference type="RefSeq" id="XP_037186467.1">
    <property type="nucleotide sequence ID" value="XM_037340824.1"/>
</dbReference>
<sequence length="135" mass="15170">MLVCVGHLWSLGLKYVLKATEERNYPFFLSPVQETPEPRGLVGEHAVDSFLAGGYLHRPVMSRVQEAAHIKVYSNTKRFLLFSQSTIPVATMILHCNLRLAGLTDKSNTSRLIFDEGYAGIKDQASLRDIQEHDP</sequence>
<dbReference type="OrthoDB" id="10487400at2759"/>
<evidence type="ECO:0000313" key="2">
    <source>
        <dbReference type="Proteomes" id="UP000531561"/>
    </source>
</evidence>
<evidence type="ECO:0000313" key="1">
    <source>
        <dbReference type="EMBL" id="KAF5867518.1"/>
    </source>
</evidence>
<keyword evidence="2" id="KW-1185">Reference proteome</keyword>
<dbReference type="EMBL" id="JABFCT010000028">
    <property type="protein sequence ID" value="KAF5867518.1"/>
    <property type="molecule type" value="Genomic_DNA"/>
</dbReference>
<protein>
    <submittedName>
        <fullName evidence="1">Uncharacterized protein</fullName>
    </submittedName>
</protein>
<dbReference type="Proteomes" id="UP000531561">
    <property type="component" value="Unassembled WGS sequence"/>
</dbReference>
<gene>
    <name evidence="1" type="ORF">Bfra_010492</name>
</gene>
<reference evidence="1 2" key="1">
    <citation type="journal article" date="2020" name="Phytopathology">
        <title>A high-quality genome resource of Botrytis fragariae, a new and rapidly spreading fungal pathogen causing strawberry gray mold in the U.S.A.</title>
        <authorList>
            <person name="Wu Y."/>
            <person name="Saski C.A."/>
            <person name="Schnabel G."/>
            <person name="Xiao S."/>
            <person name="Hu M."/>
        </authorList>
    </citation>
    <scope>NUCLEOTIDE SEQUENCE [LARGE SCALE GENOMIC DNA]</scope>
    <source>
        <strain evidence="1 2">BVB16</strain>
    </source>
</reference>
<organism evidence="1 2">
    <name type="scientific">Botrytis fragariae</name>
    <dbReference type="NCBI Taxonomy" id="1964551"/>
    <lineage>
        <taxon>Eukaryota</taxon>
        <taxon>Fungi</taxon>
        <taxon>Dikarya</taxon>
        <taxon>Ascomycota</taxon>
        <taxon>Pezizomycotina</taxon>
        <taxon>Leotiomycetes</taxon>
        <taxon>Helotiales</taxon>
        <taxon>Sclerotiniaceae</taxon>
        <taxon>Botrytis</taxon>
    </lineage>
</organism>
<comment type="caution">
    <text evidence="1">The sequence shown here is derived from an EMBL/GenBank/DDBJ whole genome shotgun (WGS) entry which is preliminary data.</text>
</comment>
<dbReference type="GeneID" id="59264516"/>